<dbReference type="InterPro" id="IPR025158">
    <property type="entry name" value="Mg_chelat-rel_C"/>
</dbReference>
<dbReference type="InterPro" id="IPR045006">
    <property type="entry name" value="CHLI-like"/>
</dbReference>
<dbReference type="Gene3D" id="3.40.50.300">
    <property type="entry name" value="P-loop containing nucleotide triphosphate hydrolases"/>
    <property type="match status" value="1"/>
</dbReference>
<dbReference type="SMART" id="SM00382">
    <property type="entry name" value="AAA"/>
    <property type="match status" value="1"/>
</dbReference>
<dbReference type="NCBIfam" id="TIGR00368">
    <property type="entry name" value="YifB family Mg chelatase-like AAA ATPase"/>
    <property type="match status" value="1"/>
</dbReference>
<dbReference type="Pfam" id="PF13541">
    <property type="entry name" value="ChlI"/>
    <property type="match status" value="1"/>
</dbReference>
<accession>A0A2T0BJW5</accession>
<dbReference type="Proteomes" id="UP000239471">
    <property type="component" value="Unassembled WGS sequence"/>
</dbReference>
<dbReference type="InterPro" id="IPR004482">
    <property type="entry name" value="Mg_chelat-rel"/>
</dbReference>
<dbReference type="PANTHER" id="PTHR32039:SF7">
    <property type="entry name" value="COMPETENCE PROTEIN COMM"/>
    <property type="match status" value="1"/>
</dbReference>
<dbReference type="InterPro" id="IPR000523">
    <property type="entry name" value="Mg_chelatse_chII-like_cat_dom"/>
</dbReference>
<dbReference type="SUPFAM" id="SSF52540">
    <property type="entry name" value="P-loop containing nucleoside triphosphate hydrolases"/>
    <property type="match status" value="1"/>
</dbReference>
<evidence type="ECO:0000259" key="2">
    <source>
        <dbReference type="SMART" id="SM00382"/>
    </source>
</evidence>
<dbReference type="Pfam" id="PF13335">
    <property type="entry name" value="Mg_chelatase_C"/>
    <property type="match status" value="1"/>
</dbReference>
<name>A0A2T0BJW5_9CLOT</name>
<gene>
    <name evidence="3" type="primary">comM</name>
    <name evidence="3" type="ORF">CLVI_04840</name>
</gene>
<dbReference type="InterPro" id="IPR027417">
    <property type="entry name" value="P-loop_NTPase"/>
</dbReference>
<dbReference type="Pfam" id="PF01078">
    <property type="entry name" value="Mg_chelatase"/>
    <property type="match status" value="1"/>
</dbReference>
<dbReference type="InterPro" id="IPR014721">
    <property type="entry name" value="Ribsml_uS5_D2-typ_fold_subgr"/>
</dbReference>
<dbReference type="OrthoDB" id="9813147at2"/>
<dbReference type="GO" id="GO:0005524">
    <property type="term" value="F:ATP binding"/>
    <property type="evidence" value="ECO:0007669"/>
    <property type="project" value="InterPro"/>
</dbReference>
<dbReference type="RefSeq" id="WP_106058521.1">
    <property type="nucleotide sequence ID" value="NZ_PVXQ01000003.1"/>
</dbReference>
<organism evidence="3 4">
    <name type="scientific">Clostridium vincentii</name>
    <dbReference type="NCBI Taxonomy" id="52704"/>
    <lineage>
        <taxon>Bacteria</taxon>
        <taxon>Bacillati</taxon>
        <taxon>Bacillota</taxon>
        <taxon>Clostridia</taxon>
        <taxon>Eubacteriales</taxon>
        <taxon>Clostridiaceae</taxon>
        <taxon>Clostridium</taxon>
    </lineage>
</organism>
<protein>
    <submittedName>
        <fullName evidence="3">Competence protein ComM</fullName>
    </submittedName>
</protein>
<evidence type="ECO:0000313" key="4">
    <source>
        <dbReference type="Proteomes" id="UP000239471"/>
    </source>
</evidence>
<proteinExistence type="inferred from homology"/>
<dbReference type="InterPro" id="IPR003593">
    <property type="entry name" value="AAA+_ATPase"/>
</dbReference>
<dbReference type="EMBL" id="PVXQ01000003">
    <property type="protein sequence ID" value="PRR84186.1"/>
    <property type="molecule type" value="Genomic_DNA"/>
</dbReference>
<dbReference type="SUPFAM" id="SSF54211">
    <property type="entry name" value="Ribosomal protein S5 domain 2-like"/>
    <property type="match status" value="1"/>
</dbReference>
<feature type="domain" description="AAA+ ATPase" evidence="2">
    <location>
        <begin position="210"/>
        <end position="394"/>
    </location>
</feature>
<dbReference type="AlphaFoldDB" id="A0A2T0BJW5"/>
<comment type="similarity">
    <text evidence="1">Belongs to the Mg-chelatase subunits D/I family. ComM subfamily.</text>
</comment>
<comment type="caution">
    <text evidence="3">The sequence shown here is derived from an EMBL/GenBank/DDBJ whole genome shotgun (WGS) entry which is preliminary data.</text>
</comment>
<evidence type="ECO:0000256" key="1">
    <source>
        <dbReference type="ARBA" id="ARBA00006354"/>
    </source>
</evidence>
<dbReference type="InterPro" id="IPR020568">
    <property type="entry name" value="Ribosomal_Su5_D2-typ_SF"/>
</dbReference>
<keyword evidence="4" id="KW-1185">Reference proteome</keyword>
<dbReference type="PANTHER" id="PTHR32039">
    <property type="entry name" value="MAGNESIUM-CHELATASE SUBUNIT CHLI"/>
    <property type="match status" value="1"/>
</dbReference>
<evidence type="ECO:0000313" key="3">
    <source>
        <dbReference type="EMBL" id="PRR84186.1"/>
    </source>
</evidence>
<dbReference type="Gene3D" id="3.30.230.10">
    <property type="match status" value="1"/>
</dbReference>
<reference evidence="3 4" key="1">
    <citation type="submission" date="2018-03" db="EMBL/GenBank/DDBJ databases">
        <title>Genome sequence of Clostridium vincentii DSM 10228.</title>
        <authorList>
            <person name="Poehlein A."/>
            <person name="Daniel R."/>
        </authorList>
    </citation>
    <scope>NUCLEOTIDE SEQUENCE [LARGE SCALE GENOMIC DNA]</scope>
    <source>
        <strain evidence="3 4">DSM 10228</strain>
    </source>
</reference>
<sequence length="508" mass="57675">MAIKIYSATYSAMEGLIVNVEVDITKGMPTFTIVGLPDTAVKESKQRVRSAIINSGFEFPIGRITINLAPADMRKIGSLLDLPIALGILMETKQMRQRDLTDYIVFGELSLSGEIKGVRGTLPIIIGGLEKSFKKYIFPYENVNECIYSHNTLHFPFNKLKEAVSFINFEDVLPYEEEDLRKEIDNEFLDFSQIVGQENSKRAMEIAAAGNHNIILYGSTGVGKTMLAKALPSILPSLTPEEELEVAKVYSISGLLQEQNRVKRPFRTPHHTATRCSIVGGGRGVRAGEVTLAHKGVLFFDELLEFSREVLEVLREPLEDGFIHINRLYNNYKLPSDFLFVGSFNLCPCGKSSLDSMEDISCTCTEMQRTRYLNRLSKALKDRIDIYAYVPRVEYKDIKDIKNEYNSNKMRERVTNARESQRVRLNGSKYYYNSQIKGRDIYELCRISRSVEKILEQYFNSSKPSLRAYGKVIKLGRTIADIEGFKDITEGNIIEAMGFRKDYNGEIL</sequence>